<dbReference type="Ensembl" id="ENSCAFT00845009527.1">
    <property type="protein sequence ID" value="ENSCAFP00845007449.1"/>
    <property type="gene ID" value="ENSCAFG00845005360.1"/>
</dbReference>
<dbReference type="CTD" id="414332"/>
<name>A0A8I3MZV0_CANLF</name>
<reference evidence="2" key="2">
    <citation type="submission" date="2025-08" db="UniProtKB">
        <authorList>
            <consortium name="Ensembl"/>
        </authorList>
    </citation>
    <scope>IDENTIFICATION</scope>
    <source>
        <strain evidence="2">Boxer</strain>
    </source>
</reference>
<gene>
    <name evidence="2" type="primary">LCN10</name>
</gene>
<evidence type="ECO:0000313" key="2">
    <source>
        <dbReference type="Ensembl" id="ENSCAFP00845007449.1"/>
    </source>
</evidence>
<accession>A0A8I3MZV0</accession>
<evidence type="ECO:0000256" key="1">
    <source>
        <dbReference type="ARBA" id="ARBA00006889"/>
    </source>
</evidence>
<dbReference type="GO" id="GO:0036094">
    <property type="term" value="F:small molecule binding"/>
    <property type="evidence" value="ECO:0007669"/>
    <property type="project" value="InterPro"/>
</dbReference>
<dbReference type="InterPro" id="IPR012674">
    <property type="entry name" value="Calycin"/>
</dbReference>
<dbReference type="InterPro" id="IPR002345">
    <property type="entry name" value="Lipocalin"/>
</dbReference>
<organism evidence="2 3">
    <name type="scientific">Canis lupus familiaris</name>
    <name type="common">Dog</name>
    <name type="synonym">Canis familiaris</name>
    <dbReference type="NCBI Taxonomy" id="9615"/>
    <lineage>
        <taxon>Eukaryota</taxon>
        <taxon>Metazoa</taxon>
        <taxon>Chordata</taxon>
        <taxon>Craniata</taxon>
        <taxon>Vertebrata</taxon>
        <taxon>Euteleostomi</taxon>
        <taxon>Mammalia</taxon>
        <taxon>Eutheria</taxon>
        <taxon>Laurasiatheria</taxon>
        <taxon>Carnivora</taxon>
        <taxon>Caniformia</taxon>
        <taxon>Canidae</taxon>
        <taxon>Canis</taxon>
    </lineage>
</organism>
<dbReference type="RefSeq" id="XP_038533880.1">
    <property type="nucleotide sequence ID" value="XM_038677952.1"/>
</dbReference>
<dbReference type="SUPFAM" id="SSF50814">
    <property type="entry name" value="Lipocalins"/>
    <property type="match status" value="1"/>
</dbReference>
<dbReference type="Proteomes" id="UP000805418">
    <property type="component" value="Chromosome 9"/>
</dbReference>
<reference evidence="2" key="3">
    <citation type="submission" date="2025-09" db="UniProtKB">
        <authorList>
            <consortium name="Ensembl"/>
        </authorList>
    </citation>
    <scope>IDENTIFICATION</scope>
    <source>
        <strain evidence="2">Boxer</strain>
    </source>
</reference>
<reference evidence="2" key="1">
    <citation type="submission" date="2020-03" db="EMBL/GenBank/DDBJ databases">
        <title>Long-read based genome assembly of a Labrador retriever dog.</title>
        <authorList>
            <person name="Eory L."/>
            <person name="Zhang W."/>
            <person name="Schoenebeck J."/>
        </authorList>
    </citation>
    <scope>NUCLEOTIDE SEQUENCE [LARGE SCALE GENOMIC DNA]</scope>
    <source>
        <strain evidence="2">Labrador retriever</strain>
    </source>
</reference>
<dbReference type="PROSITE" id="PS00213">
    <property type="entry name" value="LIPOCALIN"/>
    <property type="match status" value="1"/>
</dbReference>
<dbReference type="OrthoDB" id="9834950at2759"/>
<dbReference type="GeneID" id="100683925"/>
<evidence type="ECO:0000313" key="3">
    <source>
        <dbReference type="Proteomes" id="UP000805418"/>
    </source>
</evidence>
<dbReference type="InterPro" id="IPR022272">
    <property type="entry name" value="Lipocalin_CS"/>
</dbReference>
<protein>
    <submittedName>
        <fullName evidence="2">Lipocalin 10</fullName>
    </submittedName>
</protein>
<proteinExistence type="inferred from homology"/>
<dbReference type="Gene3D" id="2.40.128.20">
    <property type="match status" value="1"/>
</dbReference>
<keyword evidence="3" id="KW-1185">Reference proteome</keyword>
<dbReference type="RefSeq" id="XP_038404660.1">
    <property type="nucleotide sequence ID" value="XM_038548732.1"/>
</dbReference>
<dbReference type="PANTHER" id="PTHR11430">
    <property type="entry name" value="LIPOCALIN"/>
    <property type="match status" value="1"/>
</dbReference>
<dbReference type="GeneTree" id="ENSGT01050000244868"/>
<comment type="similarity">
    <text evidence="1">Belongs to the calycin superfamily. Lipocalin family.</text>
</comment>
<dbReference type="AlphaFoldDB" id="A0A8I3MZV0"/>
<sequence length="275" mass="29314">MGGPGVSHGAPRPWGVTLAALGRLSTWARNGSKAPVPPIGSPQAGARLWVGWTPTAGSGSVGGEIYTQCPSGRGRRVKMGPGSLLSGLLSALVLATGSQPQEQLPRESHILNWNKFSGFWYILAVASDDQGFLPGRERRKLGASLVKVHKAGQLRVVLAFSRSQGCQAHTVILRKDRKKAMFRNTCAYDSLGHGEVTRVGASTASWPQTPGSSGVVYVRLGRAGHASRTLLFFSRQSMSSFPSMKKFVDICEILELANGVTVLPKDASCAHTIRP</sequence>
<dbReference type="PANTHER" id="PTHR11430:SF79">
    <property type="entry name" value="EPIDIDYMAL-SPECIFIC LIPOCALIN-10"/>
    <property type="match status" value="1"/>
</dbReference>